<keyword evidence="4" id="KW-1003">Cell membrane</keyword>
<dbReference type="InterPro" id="IPR011701">
    <property type="entry name" value="MFS"/>
</dbReference>
<evidence type="ECO:0000259" key="9">
    <source>
        <dbReference type="PROSITE" id="PS50850"/>
    </source>
</evidence>
<feature type="transmembrane region" description="Helical" evidence="8">
    <location>
        <begin position="314"/>
        <end position="335"/>
    </location>
</feature>
<dbReference type="RefSeq" id="WP_097151457.1">
    <property type="nucleotide sequence ID" value="NZ_OBEL01000001.1"/>
</dbReference>
<feature type="transmembrane region" description="Helical" evidence="8">
    <location>
        <begin position="83"/>
        <end position="100"/>
    </location>
</feature>
<name>A0A285N7E1_9HYPH</name>
<dbReference type="InterPro" id="IPR020846">
    <property type="entry name" value="MFS_dom"/>
</dbReference>
<evidence type="ECO:0000256" key="1">
    <source>
        <dbReference type="ARBA" id="ARBA00004651"/>
    </source>
</evidence>
<dbReference type="InterPro" id="IPR050189">
    <property type="entry name" value="MFS_Efflux_Transporters"/>
</dbReference>
<feature type="transmembrane region" description="Helical" evidence="8">
    <location>
        <begin position="221"/>
        <end position="241"/>
    </location>
</feature>
<feature type="transmembrane region" description="Helical" evidence="8">
    <location>
        <begin position="112"/>
        <end position="129"/>
    </location>
</feature>
<dbReference type="GO" id="GO:1990961">
    <property type="term" value="P:xenobiotic detoxification by transmembrane export across the plasma membrane"/>
    <property type="evidence" value="ECO:0007669"/>
    <property type="project" value="InterPro"/>
</dbReference>
<evidence type="ECO:0000256" key="4">
    <source>
        <dbReference type="ARBA" id="ARBA00022475"/>
    </source>
</evidence>
<evidence type="ECO:0000256" key="2">
    <source>
        <dbReference type="ARBA" id="ARBA00006236"/>
    </source>
</evidence>
<keyword evidence="3 8" id="KW-0813">Transport</keyword>
<dbReference type="Gene3D" id="1.20.1720.10">
    <property type="entry name" value="Multidrug resistance protein D"/>
    <property type="match status" value="1"/>
</dbReference>
<dbReference type="CDD" id="cd17320">
    <property type="entry name" value="MFS_MdfA_MDR_like"/>
    <property type="match status" value="1"/>
</dbReference>
<dbReference type="PROSITE" id="PS50850">
    <property type="entry name" value="MFS"/>
    <property type="match status" value="1"/>
</dbReference>
<feature type="transmembrane region" description="Helical" evidence="8">
    <location>
        <begin position="347"/>
        <end position="370"/>
    </location>
</feature>
<keyword evidence="7 8" id="KW-0472">Membrane</keyword>
<dbReference type="NCBIfam" id="TIGR00710">
    <property type="entry name" value="efflux_Bcr_CflA"/>
    <property type="match status" value="1"/>
</dbReference>
<feature type="domain" description="Major facilitator superfamily (MFS) profile" evidence="9">
    <location>
        <begin position="16"/>
        <end position="399"/>
    </location>
</feature>
<feature type="transmembrane region" description="Helical" evidence="8">
    <location>
        <begin position="53"/>
        <end position="71"/>
    </location>
</feature>
<dbReference type="Proteomes" id="UP000219439">
    <property type="component" value="Unassembled WGS sequence"/>
</dbReference>
<evidence type="ECO:0000256" key="3">
    <source>
        <dbReference type="ARBA" id="ARBA00022448"/>
    </source>
</evidence>
<evidence type="ECO:0000313" key="10">
    <source>
        <dbReference type="EMBL" id="SNZ05339.1"/>
    </source>
</evidence>
<keyword evidence="11" id="KW-1185">Reference proteome</keyword>
<feature type="transmembrane region" description="Helical" evidence="8">
    <location>
        <begin position="256"/>
        <end position="274"/>
    </location>
</feature>
<feature type="transmembrane region" description="Helical" evidence="8">
    <location>
        <begin position="141"/>
        <end position="165"/>
    </location>
</feature>
<proteinExistence type="inferred from homology"/>
<feature type="transmembrane region" description="Helical" evidence="8">
    <location>
        <begin position="171"/>
        <end position="189"/>
    </location>
</feature>
<dbReference type="AlphaFoldDB" id="A0A285N7E1"/>
<dbReference type="GO" id="GO:0005886">
    <property type="term" value="C:plasma membrane"/>
    <property type="evidence" value="ECO:0007669"/>
    <property type="project" value="UniProtKB-SubCell"/>
</dbReference>
<evidence type="ECO:0000313" key="11">
    <source>
        <dbReference type="Proteomes" id="UP000219439"/>
    </source>
</evidence>
<evidence type="ECO:0000256" key="8">
    <source>
        <dbReference type="RuleBase" id="RU365088"/>
    </source>
</evidence>
<comment type="similarity">
    <text evidence="2 8">Belongs to the major facilitator superfamily. Bcr/CmlA family.</text>
</comment>
<dbReference type="PANTHER" id="PTHR43124">
    <property type="entry name" value="PURINE EFFLUX PUMP PBUE"/>
    <property type="match status" value="1"/>
</dbReference>
<keyword evidence="6 8" id="KW-1133">Transmembrane helix</keyword>
<comment type="subcellular location">
    <subcellularLocation>
        <location evidence="8">Cell inner membrane</location>
        <topology evidence="8">Multi-pass membrane protein</topology>
    </subcellularLocation>
    <subcellularLocation>
        <location evidence="1">Cell membrane</location>
        <topology evidence="1">Multi-pass membrane protein</topology>
    </subcellularLocation>
</comment>
<keyword evidence="5 8" id="KW-0812">Transmembrane</keyword>
<accession>A0A285N7E1</accession>
<evidence type="ECO:0000256" key="6">
    <source>
        <dbReference type="ARBA" id="ARBA00022989"/>
    </source>
</evidence>
<protein>
    <recommendedName>
        <fullName evidence="8">Bcr/CflA family efflux transporter</fullName>
    </recommendedName>
</protein>
<dbReference type="SUPFAM" id="SSF103473">
    <property type="entry name" value="MFS general substrate transporter"/>
    <property type="match status" value="1"/>
</dbReference>
<evidence type="ECO:0000256" key="7">
    <source>
        <dbReference type="ARBA" id="ARBA00023136"/>
    </source>
</evidence>
<keyword evidence="8" id="KW-0997">Cell inner membrane</keyword>
<dbReference type="OrthoDB" id="9800416at2"/>
<dbReference type="EMBL" id="OBEL01000001">
    <property type="protein sequence ID" value="SNZ05339.1"/>
    <property type="molecule type" value="Genomic_DNA"/>
</dbReference>
<feature type="transmembrane region" description="Helical" evidence="8">
    <location>
        <begin position="286"/>
        <end position="308"/>
    </location>
</feature>
<evidence type="ECO:0000256" key="5">
    <source>
        <dbReference type="ARBA" id="ARBA00022692"/>
    </source>
</evidence>
<dbReference type="Pfam" id="PF07690">
    <property type="entry name" value="MFS_1"/>
    <property type="match status" value="1"/>
</dbReference>
<dbReference type="GO" id="GO:0042910">
    <property type="term" value="F:xenobiotic transmembrane transporter activity"/>
    <property type="evidence" value="ECO:0007669"/>
    <property type="project" value="InterPro"/>
</dbReference>
<reference evidence="10 11" key="1">
    <citation type="submission" date="2017-09" db="EMBL/GenBank/DDBJ databases">
        <authorList>
            <person name="Ehlers B."/>
            <person name="Leendertz F.H."/>
        </authorList>
    </citation>
    <scope>NUCLEOTIDE SEQUENCE [LARGE SCALE GENOMIC DNA]</scope>
    <source>
        <strain evidence="10 11">DSM 18289</strain>
    </source>
</reference>
<dbReference type="PANTHER" id="PTHR43124:SF3">
    <property type="entry name" value="CHLORAMPHENICOL EFFLUX PUMP RV0191"/>
    <property type="match status" value="1"/>
</dbReference>
<dbReference type="InterPro" id="IPR004812">
    <property type="entry name" value="Efflux_drug-R_Bcr/CmlA"/>
</dbReference>
<dbReference type="InterPro" id="IPR036259">
    <property type="entry name" value="MFS_trans_sf"/>
</dbReference>
<feature type="transmembrane region" description="Helical" evidence="8">
    <location>
        <begin position="16"/>
        <end position="41"/>
    </location>
</feature>
<feature type="transmembrane region" description="Helical" evidence="8">
    <location>
        <begin position="376"/>
        <end position="395"/>
    </location>
</feature>
<sequence>MEQSKPSSQQLSFKEFVALMALLMSLVALSTDAMLPALQVMGEDLSVASFQDIQLVVTILFLGMAIGQFFYGPLSDQIGRKKGIYIGLILFILGSILSWFAEDFSTMLAGRFLQGLGAAGSKIVVVAMIRDLFAGASMARVMSFIMGVFILVPVLAPAMGQAIFLLWGWRAIFFSFILLGLLGGLWLAIRQRETLLPERRILVTPSNLWDGTCQTFRTPTALGYMLASGIIFGPFVGYLSSAQQIFQSVYGVGQAFPYYFAALALSIGLASMLNGRIVMSIGMVPLVRIALTTSTVVAAAFLTASYFYDFVPPFGLFVVSFILLFFANGILFGNLNSLAMEDVGEIAGIASAIIGAISTFLAMFIAWIIGRFYDETLLPLTVAFVISGLLTLFIVKRVTALERQ</sequence>
<gene>
    <name evidence="10" type="ORF">SAMN06265368_0094</name>
</gene>
<organism evidence="10 11">
    <name type="scientific">Cohaesibacter gelatinilyticus</name>
    <dbReference type="NCBI Taxonomy" id="372072"/>
    <lineage>
        <taxon>Bacteria</taxon>
        <taxon>Pseudomonadati</taxon>
        <taxon>Pseudomonadota</taxon>
        <taxon>Alphaproteobacteria</taxon>
        <taxon>Hyphomicrobiales</taxon>
        <taxon>Cohaesibacteraceae</taxon>
    </lineage>
</organism>